<comment type="caution">
    <text evidence="2">The sequence shown here is derived from an EMBL/GenBank/DDBJ whole genome shotgun (WGS) entry which is preliminary data.</text>
</comment>
<sequence>MSKPLSGILVLDFTQFLSGPSATLRLHDLGARVIKVEHHKNGDLSRSIYANAFDIENESAFFQAINRGKESLRANLKDEKDLALITQIIKHADVVVNNFRPGVMTRLGLSFEDVAAVNPTIIYAEITGYGKEGPWANMPGQDLLLQAVSGLSQLSGADSDGHVPMGLAIADYLAGAQLVQGILAALLNDEATQVEVSMLEAILDFQFEPLTLYYQDKQAVVRGENNTAHSLVGAPYGLYKTADGYIALAMGAIVTLGELLDCKPLLAFTDPSTWFSKRDSIKTILAEHLVAQTSAYWLNILEPADIWCADVLNWQDLLAHDGFKVLNMVQTVSNIHNGKQVNYKTLRCPIRIDDKLLKSTLAAPSFGQHSVDIAAEFSSHS</sequence>
<name>A0AA37WGU3_9ALTE</name>
<evidence type="ECO:0000313" key="3">
    <source>
        <dbReference type="Proteomes" id="UP001156601"/>
    </source>
</evidence>
<dbReference type="InterPro" id="IPR023606">
    <property type="entry name" value="CoA-Trfase_III_dom_1_sf"/>
</dbReference>
<dbReference type="InterPro" id="IPR050483">
    <property type="entry name" value="CoA-transferase_III_domain"/>
</dbReference>
<dbReference type="InterPro" id="IPR044855">
    <property type="entry name" value="CoA-Trfase_III_dom3_sf"/>
</dbReference>
<dbReference type="Gene3D" id="3.40.50.10540">
    <property type="entry name" value="Crotonobetainyl-coa:carnitine coa-transferase, domain 1"/>
    <property type="match status" value="1"/>
</dbReference>
<dbReference type="InterPro" id="IPR003673">
    <property type="entry name" value="CoA-Trfase_fam_III"/>
</dbReference>
<organism evidence="2 3">
    <name type="scientific">Agaribacter marinus</name>
    <dbReference type="NCBI Taxonomy" id="1431249"/>
    <lineage>
        <taxon>Bacteria</taxon>
        <taxon>Pseudomonadati</taxon>
        <taxon>Pseudomonadota</taxon>
        <taxon>Gammaproteobacteria</taxon>
        <taxon>Alteromonadales</taxon>
        <taxon>Alteromonadaceae</taxon>
        <taxon>Agaribacter</taxon>
    </lineage>
</organism>
<dbReference type="SUPFAM" id="SSF89796">
    <property type="entry name" value="CoA-transferase family III (CaiB/BaiF)"/>
    <property type="match status" value="1"/>
</dbReference>
<dbReference type="Pfam" id="PF02515">
    <property type="entry name" value="CoA_transf_3"/>
    <property type="match status" value="1"/>
</dbReference>
<dbReference type="Gene3D" id="3.30.1540.10">
    <property type="entry name" value="formyl-coa transferase, domain 3"/>
    <property type="match status" value="1"/>
</dbReference>
<protein>
    <submittedName>
        <fullName evidence="2">CoA transferase</fullName>
    </submittedName>
</protein>
<dbReference type="Proteomes" id="UP001156601">
    <property type="component" value="Unassembled WGS sequence"/>
</dbReference>
<proteinExistence type="predicted"/>
<dbReference type="PANTHER" id="PTHR48207">
    <property type="entry name" value="SUCCINATE--HYDROXYMETHYLGLUTARATE COA-TRANSFERASE"/>
    <property type="match status" value="1"/>
</dbReference>
<gene>
    <name evidence="2" type="ORF">GCM10007852_14990</name>
</gene>
<reference evidence="2" key="1">
    <citation type="journal article" date="2014" name="Int. J. Syst. Evol. Microbiol.">
        <title>Complete genome sequence of Corynebacterium casei LMG S-19264T (=DSM 44701T), isolated from a smear-ripened cheese.</title>
        <authorList>
            <consortium name="US DOE Joint Genome Institute (JGI-PGF)"/>
            <person name="Walter F."/>
            <person name="Albersmeier A."/>
            <person name="Kalinowski J."/>
            <person name="Ruckert C."/>
        </authorList>
    </citation>
    <scope>NUCLEOTIDE SEQUENCE</scope>
    <source>
        <strain evidence="2">NBRC 110023</strain>
    </source>
</reference>
<dbReference type="GO" id="GO:0008410">
    <property type="term" value="F:CoA-transferase activity"/>
    <property type="evidence" value="ECO:0007669"/>
    <property type="project" value="TreeGrafter"/>
</dbReference>
<dbReference type="RefSeq" id="WP_284216884.1">
    <property type="nucleotide sequence ID" value="NZ_BSOT01000005.1"/>
</dbReference>
<keyword evidence="3" id="KW-1185">Reference proteome</keyword>
<dbReference type="AlphaFoldDB" id="A0AA37WGU3"/>
<accession>A0AA37WGU3</accession>
<keyword evidence="1 2" id="KW-0808">Transferase</keyword>
<dbReference type="EMBL" id="BSOT01000005">
    <property type="protein sequence ID" value="GLR70591.1"/>
    <property type="molecule type" value="Genomic_DNA"/>
</dbReference>
<reference evidence="2" key="2">
    <citation type="submission" date="2023-01" db="EMBL/GenBank/DDBJ databases">
        <title>Draft genome sequence of Agaribacter marinus strain NBRC 110023.</title>
        <authorList>
            <person name="Sun Q."/>
            <person name="Mori K."/>
        </authorList>
    </citation>
    <scope>NUCLEOTIDE SEQUENCE</scope>
    <source>
        <strain evidence="2">NBRC 110023</strain>
    </source>
</reference>
<evidence type="ECO:0000313" key="2">
    <source>
        <dbReference type="EMBL" id="GLR70591.1"/>
    </source>
</evidence>
<evidence type="ECO:0000256" key="1">
    <source>
        <dbReference type="ARBA" id="ARBA00022679"/>
    </source>
</evidence>
<dbReference type="PANTHER" id="PTHR48207:SF4">
    <property type="entry name" value="BLL6097 PROTEIN"/>
    <property type="match status" value="1"/>
</dbReference>